<feature type="compositionally biased region" description="Polar residues" evidence="12">
    <location>
        <begin position="61"/>
        <end position="71"/>
    </location>
</feature>
<proteinExistence type="inferred from homology"/>
<evidence type="ECO:0000256" key="1">
    <source>
        <dbReference type="ARBA" id="ARBA00004211"/>
    </source>
</evidence>
<dbReference type="OrthoDB" id="428895at2759"/>
<reference evidence="15 16" key="1">
    <citation type="submission" date="2018-04" db="EMBL/GenBank/DDBJ databases">
        <title>The genome of golden apple snail Pomacea canaliculata provides insight into stress tolerance and invasive adaptation.</title>
        <authorList>
            <person name="Liu C."/>
            <person name="Liu B."/>
            <person name="Ren Y."/>
            <person name="Zhang Y."/>
            <person name="Wang H."/>
            <person name="Li S."/>
            <person name="Jiang F."/>
            <person name="Yin L."/>
            <person name="Zhang G."/>
            <person name="Qian W."/>
            <person name="Fan W."/>
        </authorList>
    </citation>
    <scope>NUCLEOTIDE SEQUENCE [LARGE SCALE GENOMIC DNA]</scope>
    <source>
        <strain evidence="15">SZHN2017</strain>
        <tissue evidence="15">Muscle</tissue>
    </source>
</reference>
<evidence type="ECO:0000256" key="11">
    <source>
        <dbReference type="ARBA" id="ARBA00072662"/>
    </source>
</evidence>
<protein>
    <recommendedName>
        <fullName evidence="11">Syntaxin-8</fullName>
    </recommendedName>
</protein>
<sequence length="269" mass="30016">MTLTVAQTTVYVDSHGLDASLRLTPPEGSTHVTELEGDFYGIHPATPRACWEQKRALLNPQSEDFGSTSDPWGQGDPLENVSNTELQSQQQQILDEQDRGLDALSRVIGRQKQMAIDIGNEVDSQNEIIDDITDHVDGTTSRLKRETRHIAIVDRKSGSCGYYIVIVLLFVVIIVIVAVPYNGKPTIAADKKAREDVRLIPLHPPGLPIGKGKELGPQDSDRYVVFERATTPFERQQQQVRFLVFRVQRDRLQPDRLVCCHVAVVVSLA</sequence>
<dbReference type="GO" id="GO:0005794">
    <property type="term" value="C:Golgi apparatus"/>
    <property type="evidence" value="ECO:0007669"/>
    <property type="project" value="UniProtKB-ARBA"/>
</dbReference>
<dbReference type="Proteomes" id="UP000245119">
    <property type="component" value="Linkage Group LG1"/>
</dbReference>
<keyword evidence="6" id="KW-0832">Ubl conjugation</keyword>
<keyword evidence="8" id="KW-0175">Coiled coil</keyword>
<comment type="subcellular location">
    <subcellularLocation>
        <location evidence="1">Membrane</location>
        <topology evidence="1">Single-pass type IV membrane protein</topology>
    </subcellularLocation>
</comment>
<dbReference type="InterPro" id="IPR000727">
    <property type="entry name" value="T_SNARE_dom"/>
</dbReference>
<feature type="region of interest" description="Disordered" evidence="12">
    <location>
        <begin position="61"/>
        <end position="80"/>
    </location>
</feature>
<comment type="function">
    <text evidence="10">Vesicle trafficking protein that functions in the early secretory pathway, possibly by mediating retrograde transport from cis-Golgi membranes to the ER.</text>
</comment>
<evidence type="ECO:0000256" key="3">
    <source>
        <dbReference type="ARBA" id="ARBA00022448"/>
    </source>
</evidence>
<accession>A0A2T7PYK6</accession>
<evidence type="ECO:0000256" key="4">
    <source>
        <dbReference type="ARBA" id="ARBA00022553"/>
    </source>
</evidence>
<dbReference type="EMBL" id="PZQS01000001">
    <property type="protein sequence ID" value="PVD38489.1"/>
    <property type="molecule type" value="Genomic_DNA"/>
</dbReference>
<comment type="similarity">
    <text evidence="2">Belongs to the syntaxin family.</text>
</comment>
<dbReference type="SUPFAM" id="SSF58038">
    <property type="entry name" value="SNARE fusion complex"/>
    <property type="match status" value="1"/>
</dbReference>
<evidence type="ECO:0000256" key="5">
    <source>
        <dbReference type="ARBA" id="ARBA00022692"/>
    </source>
</evidence>
<keyword evidence="7 13" id="KW-1133">Transmembrane helix</keyword>
<dbReference type="AlphaFoldDB" id="A0A2T7PYK6"/>
<dbReference type="Gene3D" id="1.20.5.110">
    <property type="match status" value="1"/>
</dbReference>
<dbReference type="STRING" id="400727.A0A2T7PYK6"/>
<evidence type="ECO:0000313" key="16">
    <source>
        <dbReference type="Proteomes" id="UP000245119"/>
    </source>
</evidence>
<keyword evidence="4" id="KW-0597">Phosphoprotein</keyword>
<keyword evidence="5 13" id="KW-0812">Transmembrane</keyword>
<keyword evidence="3" id="KW-0813">Transport</keyword>
<evidence type="ECO:0000256" key="2">
    <source>
        <dbReference type="ARBA" id="ARBA00009063"/>
    </source>
</evidence>
<dbReference type="PROSITE" id="PS50192">
    <property type="entry name" value="T_SNARE"/>
    <property type="match status" value="1"/>
</dbReference>
<feature type="domain" description="T-SNARE coiled-coil homology" evidence="14">
    <location>
        <begin position="91"/>
        <end position="153"/>
    </location>
</feature>
<evidence type="ECO:0000256" key="12">
    <source>
        <dbReference type="SAM" id="MobiDB-lite"/>
    </source>
</evidence>
<evidence type="ECO:0000256" key="7">
    <source>
        <dbReference type="ARBA" id="ARBA00022989"/>
    </source>
</evidence>
<dbReference type="GO" id="GO:0016020">
    <property type="term" value="C:membrane"/>
    <property type="evidence" value="ECO:0007669"/>
    <property type="project" value="UniProtKB-SubCell"/>
</dbReference>
<evidence type="ECO:0000313" key="15">
    <source>
        <dbReference type="EMBL" id="PVD38489.1"/>
    </source>
</evidence>
<keyword evidence="9 13" id="KW-0472">Membrane</keyword>
<evidence type="ECO:0000256" key="8">
    <source>
        <dbReference type="ARBA" id="ARBA00023054"/>
    </source>
</evidence>
<name>A0A2T7PYK6_POMCA</name>
<evidence type="ECO:0000256" key="10">
    <source>
        <dbReference type="ARBA" id="ARBA00055629"/>
    </source>
</evidence>
<evidence type="ECO:0000256" key="9">
    <source>
        <dbReference type="ARBA" id="ARBA00023136"/>
    </source>
</evidence>
<feature type="transmembrane region" description="Helical" evidence="13">
    <location>
        <begin position="161"/>
        <end position="181"/>
    </location>
</feature>
<evidence type="ECO:0000256" key="6">
    <source>
        <dbReference type="ARBA" id="ARBA00022843"/>
    </source>
</evidence>
<gene>
    <name evidence="15" type="ORF">C0Q70_01104</name>
</gene>
<dbReference type="Pfam" id="PF05739">
    <property type="entry name" value="SNARE"/>
    <property type="match status" value="1"/>
</dbReference>
<dbReference type="FunFam" id="1.20.5.110:FF:000036">
    <property type="entry name" value="Putative Syntaxin-8"/>
    <property type="match status" value="1"/>
</dbReference>
<evidence type="ECO:0000256" key="13">
    <source>
        <dbReference type="SAM" id="Phobius"/>
    </source>
</evidence>
<comment type="caution">
    <text evidence="15">The sequence shown here is derived from an EMBL/GenBank/DDBJ whole genome shotgun (WGS) entry which is preliminary data.</text>
</comment>
<dbReference type="PANTHER" id="PTHR12791">
    <property type="entry name" value="GOLGI SNARE BET1-RELATED"/>
    <property type="match status" value="1"/>
</dbReference>
<dbReference type="InterPro" id="IPR041875">
    <property type="entry name" value="Syntaxin-8_SNARE"/>
</dbReference>
<evidence type="ECO:0000259" key="14">
    <source>
        <dbReference type="PROSITE" id="PS50192"/>
    </source>
</evidence>
<organism evidence="15 16">
    <name type="scientific">Pomacea canaliculata</name>
    <name type="common">Golden apple snail</name>
    <dbReference type="NCBI Taxonomy" id="400727"/>
    <lineage>
        <taxon>Eukaryota</taxon>
        <taxon>Metazoa</taxon>
        <taxon>Spiralia</taxon>
        <taxon>Lophotrochozoa</taxon>
        <taxon>Mollusca</taxon>
        <taxon>Gastropoda</taxon>
        <taxon>Caenogastropoda</taxon>
        <taxon>Architaenioglossa</taxon>
        <taxon>Ampullarioidea</taxon>
        <taxon>Ampullariidae</taxon>
        <taxon>Pomacea</taxon>
    </lineage>
</organism>
<dbReference type="SMART" id="SM00397">
    <property type="entry name" value="t_SNARE"/>
    <property type="match status" value="1"/>
</dbReference>
<keyword evidence="16" id="KW-1185">Reference proteome</keyword>
<dbReference type="CDD" id="cd15852">
    <property type="entry name" value="SNARE_Syntaxin8"/>
    <property type="match status" value="1"/>
</dbReference>
<dbReference type="GO" id="GO:0005770">
    <property type="term" value="C:late endosome"/>
    <property type="evidence" value="ECO:0007669"/>
    <property type="project" value="UniProtKB-ARBA"/>
</dbReference>